<evidence type="ECO:0000256" key="3">
    <source>
        <dbReference type="ARBA" id="ARBA00022985"/>
    </source>
</evidence>
<dbReference type="InterPro" id="IPR003329">
    <property type="entry name" value="Cytidylyl_trans"/>
</dbReference>
<dbReference type="EC" id="2.7.7.38" evidence="4"/>
<dbReference type="Gene3D" id="3.90.550.10">
    <property type="entry name" value="Spore Coat Polysaccharide Biosynthesis Protein SpsA, Chain A"/>
    <property type="match status" value="1"/>
</dbReference>
<evidence type="ECO:0000313" key="6">
    <source>
        <dbReference type="Proteomes" id="UP001063782"/>
    </source>
</evidence>
<sequence>MKIHLIIPARYKSTRLPAKPLLNIHGKPMILWTAQKALQASFADTVCVATDDDRIYEVVKNANIPVIMTADNHPSGTDRLAQVAQLLTFDDDDIVINMQGDEPLVPAVLLEQVMQLLVDNPDCAMATLCEPISNHEEFHRSSVVKVVKDNAGRALYFSRASIPHDRDAQADSLPQHAYRHLGLYAYRVRMLKAFTGWEQGVLEKLESLEQLRVLENGERIAIAVAKTTLPAGVDTQDDLERLNAMSLDELLSY</sequence>
<keyword evidence="1 4" id="KW-0808">Transferase</keyword>
<comment type="function">
    <text evidence="4">Activates KDO (a required 8-carbon sugar) for incorporation into bacterial lipopolysaccharide in Gram-negative bacteria.</text>
</comment>
<comment type="pathway">
    <text evidence="4">Nucleotide-sugar biosynthesis; CMP-3-deoxy-D-manno-octulosonate biosynthesis; CMP-3-deoxy-D-manno-octulosonate from 3-deoxy-D-manno-octulosonate and CTP: step 1/1.</text>
</comment>
<comment type="similarity">
    <text evidence="4">Belongs to the KdsB family.</text>
</comment>
<dbReference type="NCBIfam" id="NF009905">
    <property type="entry name" value="PRK13368.1"/>
    <property type="match status" value="1"/>
</dbReference>
<evidence type="ECO:0000256" key="1">
    <source>
        <dbReference type="ARBA" id="ARBA00022679"/>
    </source>
</evidence>
<dbReference type="Pfam" id="PF02348">
    <property type="entry name" value="CTP_transf_3"/>
    <property type="match status" value="1"/>
</dbReference>
<accession>A0ABY6F5G4</accession>
<dbReference type="NCBIfam" id="TIGR00466">
    <property type="entry name" value="kdsB"/>
    <property type="match status" value="1"/>
</dbReference>
<keyword evidence="3 4" id="KW-0448">Lipopolysaccharide biosynthesis</keyword>
<dbReference type="NCBIfam" id="NF003950">
    <property type="entry name" value="PRK05450.1-3"/>
    <property type="match status" value="1"/>
</dbReference>
<dbReference type="GO" id="GO:0008690">
    <property type="term" value="F:3-deoxy-manno-octulosonate cytidylyltransferase activity"/>
    <property type="evidence" value="ECO:0007669"/>
    <property type="project" value="UniProtKB-EC"/>
</dbReference>
<dbReference type="EMBL" id="CP089977">
    <property type="protein sequence ID" value="UXZ05288.1"/>
    <property type="molecule type" value="Genomic_DNA"/>
</dbReference>
<gene>
    <name evidence="4 5" type="primary">kdsB</name>
    <name evidence="5" type="ORF">LU297_02220</name>
</gene>
<protein>
    <recommendedName>
        <fullName evidence="4">3-deoxy-manno-octulosonate cytidylyltransferase</fullName>
        <ecNumber evidence="4">2.7.7.38</ecNumber>
    </recommendedName>
    <alternativeName>
        <fullName evidence="4">CMP-2-keto-3-deoxyoctulosonic acid synthase</fullName>
        <shortName evidence="4">CKS</shortName>
        <shortName evidence="4">CMP-KDO synthase</shortName>
    </alternativeName>
</protein>
<dbReference type="PANTHER" id="PTHR42866">
    <property type="entry name" value="3-DEOXY-MANNO-OCTULOSONATE CYTIDYLYLTRANSFERASE"/>
    <property type="match status" value="1"/>
</dbReference>
<dbReference type="RefSeq" id="WP_263076789.1">
    <property type="nucleotide sequence ID" value="NZ_CP089977.1"/>
</dbReference>
<proteinExistence type="inferred from homology"/>
<dbReference type="SUPFAM" id="SSF53448">
    <property type="entry name" value="Nucleotide-diphospho-sugar transferases"/>
    <property type="match status" value="1"/>
</dbReference>
<organism evidence="5 6">
    <name type="scientific">Moraxella nasicaprae</name>
    <dbReference type="NCBI Taxonomy" id="2904122"/>
    <lineage>
        <taxon>Bacteria</taxon>
        <taxon>Pseudomonadati</taxon>
        <taxon>Pseudomonadota</taxon>
        <taxon>Gammaproteobacteria</taxon>
        <taxon>Moraxellales</taxon>
        <taxon>Moraxellaceae</taxon>
        <taxon>Moraxella</taxon>
    </lineage>
</organism>
<dbReference type="PANTHER" id="PTHR42866:SF2">
    <property type="entry name" value="3-DEOXY-MANNO-OCTULOSONATE CYTIDYLYLTRANSFERASE, MITOCHONDRIAL"/>
    <property type="match status" value="1"/>
</dbReference>
<keyword evidence="2 4" id="KW-0548">Nucleotidyltransferase</keyword>
<dbReference type="CDD" id="cd02517">
    <property type="entry name" value="CMP-KDO-Synthetase"/>
    <property type="match status" value="1"/>
</dbReference>
<dbReference type="HAMAP" id="MF_00057">
    <property type="entry name" value="KdsB"/>
    <property type="match status" value="1"/>
</dbReference>
<evidence type="ECO:0000256" key="4">
    <source>
        <dbReference type="HAMAP-Rule" id="MF_00057"/>
    </source>
</evidence>
<dbReference type="NCBIfam" id="NF003952">
    <property type="entry name" value="PRK05450.1-5"/>
    <property type="match status" value="1"/>
</dbReference>
<evidence type="ECO:0000313" key="5">
    <source>
        <dbReference type="EMBL" id="UXZ05288.1"/>
    </source>
</evidence>
<keyword evidence="4" id="KW-0963">Cytoplasm</keyword>
<reference evidence="5" key="1">
    <citation type="submission" date="2021-12" db="EMBL/GenBank/DDBJ databases">
        <title>taxonomy of Moraxella sp. ZY201224.</title>
        <authorList>
            <person name="Li F."/>
        </authorList>
    </citation>
    <scope>NUCLEOTIDE SEQUENCE</scope>
    <source>
        <strain evidence="5">ZY201224</strain>
    </source>
</reference>
<evidence type="ECO:0000256" key="2">
    <source>
        <dbReference type="ARBA" id="ARBA00022695"/>
    </source>
</evidence>
<dbReference type="Proteomes" id="UP001063782">
    <property type="component" value="Chromosome"/>
</dbReference>
<dbReference type="InterPro" id="IPR004528">
    <property type="entry name" value="KdsB"/>
</dbReference>
<keyword evidence="6" id="KW-1185">Reference proteome</keyword>
<name>A0ABY6F5G4_9GAMM</name>
<dbReference type="InterPro" id="IPR029044">
    <property type="entry name" value="Nucleotide-diphossugar_trans"/>
</dbReference>
<comment type="catalytic activity">
    <reaction evidence="4">
        <text>3-deoxy-alpha-D-manno-oct-2-ulosonate + CTP = CMP-3-deoxy-beta-D-manno-octulosonate + diphosphate</text>
        <dbReference type="Rhea" id="RHEA:23448"/>
        <dbReference type="ChEBI" id="CHEBI:33019"/>
        <dbReference type="ChEBI" id="CHEBI:37563"/>
        <dbReference type="ChEBI" id="CHEBI:85986"/>
        <dbReference type="ChEBI" id="CHEBI:85987"/>
        <dbReference type="EC" id="2.7.7.38"/>
    </reaction>
</comment>
<comment type="subcellular location">
    <subcellularLocation>
        <location evidence="4">Cytoplasm</location>
    </subcellularLocation>
</comment>